<evidence type="ECO:0000256" key="7">
    <source>
        <dbReference type="ARBA" id="ARBA00023065"/>
    </source>
</evidence>
<dbReference type="Pfam" id="PF02254">
    <property type="entry name" value="TrkA_N"/>
    <property type="match status" value="2"/>
</dbReference>
<sequence length="457" mass="50267">MKIIILGAGQVGGTLAEHLAREDNDITVVDHQTSLLRELHNRLDIRTVAGSASYPPVLRQAGCEDADMLIAVTNSDEINMIACQVAHSLFNTPTKIARVRAAAYLSRQGLFAQEAVPIDVLISPEQVVTDHIRRLIEHPGALQVLEFAGGLVQLVAVRAYYGGPLVGQELGFLRRHMPNVDTRVAAIYRRNRAIIPRGDTVIEADDEVFFIAARKDIRAVMGELRRADRGFRRVIIAGGGNIGSRLAEHLEHGHQVKMIEYSLERCTQLSEHLDRTVVLNGSATDKRLLEEENIEDCDIFCALTNDDEVNIMSSMLAKRMGAKKVLTLINNAAYVDLVQGGEIDIAISPQQTTISSLLTHVRRGDIVNVHSLRRGAAEAIEAIAHGDKQSSKVVGRTIGEIELPAGTTIGAIVRGKEVLIARRDVVVESDDHVIMFVVDKRKIKDVERLFQVGLSFF</sequence>
<dbReference type="RefSeq" id="WP_149286590.1">
    <property type="nucleotide sequence ID" value="NZ_CP038437.2"/>
</dbReference>
<dbReference type="Proteomes" id="UP000324285">
    <property type="component" value="Chromosome"/>
</dbReference>
<dbReference type="PANTHER" id="PTHR43833:SF5">
    <property type="entry name" value="TRK SYSTEM POTASSIUM UPTAKE PROTEIN TRKA"/>
    <property type="match status" value="1"/>
</dbReference>
<dbReference type="FunFam" id="3.30.70.1450:FF:000001">
    <property type="entry name" value="Trk system potassium transporter TrkA"/>
    <property type="match status" value="1"/>
</dbReference>
<dbReference type="InterPro" id="IPR036291">
    <property type="entry name" value="NAD(P)-bd_dom_sf"/>
</dbReference>
<gene>
    <name evidence="10" type="primary">trkA</name>
    <name evidence="10" type="ORF">E4T21_19320</name>
</gene>
<keyword evidence="5" id="KW-0630">Potassium</keyword>
<evidence type="ECO:0000313" key="11">
    <source>
        <dbReference type="Proteomes" id="UP000324285"/>
    </source>
</evidence>
<evidence type="ECO:0000256" key="3">
    <source>
        <dbReference type="ARBA" id="ARBA00022538"/>
    </source>
</evidence>
<dbReference type="Gene3D" id="3.30.70.1450">
    <property type="entry name" value="Regulator of K+ conductance, C-terminal domain"/>
    <property type="match status" value="2"/>
</dbReference>
<dbReference type="PROSITE" id="PS51202">
    <property type="entry name" value="RCK_C"/>
    <property type="match status" value="2"/>
</dbReference>
<evidence type="ECO:0000256" key="1">
    <source>
        <dbReference type="ARBA" id="ARBA00017378"/>
    </source>
</evidence>
<name>A0A5C1NM14_9GAMM</name>
<dbReference type="SUPFAM" id="SSF116726">
    <property type="entry name" value="TrkA C-terminal domain-like"/>
    <property type="match status" value="2"/>
</dbReference>
<dbReference type="InterPro" id="IPR050721">
    <property type="entry name" value="Trk_Ktr_HKT_K-transport"/>
</dbReference>
<protein>
    <recommendedName>
        <fullName evidence="1">Trk system potassium uptake protein TrkA</fullName>
    </recommendedName>
</protein>
<feature type="domain" description="RCK N-terminal" evidence="8">
    <location>
        <begin position="1"/>
        <end position="122"/>
    </location>
</feature>
<proteinExistence type="predicted"/>
<dbReference type="SUPFAM" id="SSF51735">
    <property type="entry name" value="NAD(P)-binding Rossmann-fold domains"/>
    <property type="match status" value="2"/>
</dbReference>
<dbReference type="OrthoDB" id="9775180at2"/>
<dbReference type="InterPro" id="IPR006036">
    <property type="entry name" value="K_uptake_TrkA"/>
</dbReference>
<dbReference type="InterPro" id="IPR003148">
    <property type="entry name" value="RCK_N"/>
</dbReference>
<evidence type="ECO:0000256" key="5">
    <source>
        <dbReference type="ARBA" id="ARBA00022958"/>
    </source>
</evidence>
<dbReference type="KEGG" id="hbh:E4T21_19320"/>
<keyword evidence="11" id="KW-1185">Reference proteome</keyword>
<evidence type="ECO:0000256" key="2">
    <source>
        <dbReference type="ARBA" id="ARBA00022448"/>
    </source>
</evidence>
<evidence type="ECO:0000256" key="4">
    <source>
        <dbReference type="ARBA" id="ARBA00022737"/>
    </source>
</evidence>
<keyword evidence="2" id="KW-0813">Transport</keyword>
<evidence type="ECO:0000259" key="8">
    <source>
        <dbReference type="PROSITE" id="PS51201"/>
    </source>
</evidence>
<dbReference type="NCBIfam" id="NF007032">
    <property type="entry name" value="PRK09496.1-4"/>
    <property type="match status" value="1"/>
</dbReference>
<evidence type="ECO:0000313" key="10">
    <source>
        <dbReference type="EMBL" id="QEM83468.1"/>
    </source>
</evidence>
<dbReference type="Pfam" id="PF02080">
    <property type="entry name" value="TrkA_C"/>
    <property type="match status" value="2"/>
</dbReference>
<dbReference type="GO" id="GO:0015079">
    <property type="term" value="F:potassium ion transmembrane transporter activity"/>
    <property type="evidence" value="ECO:0007669"/>
    <property type="project" value="InterPro"/>
</dbReference>
<dbReference type="PRINTS" id="PR00335">
    <property type="entry name" value="KUPTAKETRKA"/>
</dbReference>
<dbReference type="Gene3D" id="3.40.50.720">
    <property type="entry name" value="NAD(P)-binding Rossmann-like Domain"/>
    <property type="match status" value="2"/>
</dbReference>
<dbReference type="GO" id="GO:0005886">
    <property type="term" value="C:plasma membrane"/>
    <property type="evidence" value="ECO:0007669"/>
    <property type="project" value="InterPro"/>
</dbReference>
<dbReference type="NCBIfam" id="NF007031">
    <property type="entry name" value="PRK09496.1-2"/>
    <property type="match status" value="1"/>
</dbReference>
<accession>A0A5C1NM14</accession>
<dbReference type="PANTHER" id="PTHR43833">
    <property type="entry name" value="POTASSIUM CHANNEL PROTEIN 2-RELATED-RELATED"/>
    <property type="match status" value="1"/>
</dbReference>
<keyword evidence="4" id="KW-0677">Repeat</keyword>
<feature type="domain" description="RCK C-terminal" evidence="9">
    <location>
        <begin position="142"/>
        <end position="226"/>
    </location>
</feature>
<dbReference type="InterPro" id="IPR006037">
    <property type="entry name" value="RCK_C"/>
</dbReference>
<dbReference type="NCBIfam" id="NF007039">
    <property type="entry name" value="PRK09496.3-2"/>
    <property type="match status" value="1"/>
</dbReference>
<dbReference type="InterPro" id="IPR036721">
    <property type="entry name" value="RCK_C_sf"/>
</dbReference>
<feature type="domain" description="RCK C-terminal" evidence="9">
    <location>
        <begin position="367"/>
        <end position="452"/>
    </location>
</feature>
<reference evidence="10" key="1">
    <citation type="submission" date="2021-02" db="EMBL/GenBank/DDBJ databases">
        <title>Strain Y2R2, a novel species of the genus Halomonas.</title>
        <authorList>
            <person name="Huang H."/>
        </authorList>
    </citation>
    <scope>NUCLEOTIDE SEQUENCE</scope>
    <source>
        <strain evidence="10">Y2R2</strain>
    </source>
</reference>
<dbReference type="PROSITE" id="PS51201">
    <property type="entry name" value="RCK_N"/>
    <property type="match status" value="2"/>
</dbReference>
<dbReference type="EMBL" id="CP038437">
    <property type="protein sequence ID" value="QEM83468.1"/>
    <property type="molecule type" value="Genomic_DNA"/>
</dbReference>
<keyword evidence="3" id="KW-0633">Potassium transport</keyword>
<dbReference type="NCBIfam" id="NF007030">
    <property type="entry name" value="PRK09496.1-1"/>
    <property type="match status" value="1"/>
</dbReference>
<dbReference type="FunFam" id="3.40.50.720:FF:000042">
    <property type="entry name" value="Trk system potassium transporter TrkA"/>
    <property type="match status" value="1"/>
</dbReference>
<keyword evidence="6" id="KW-0520">NAD</keyword>
<keyword evidence="7" id="KW-0406">Ion transport</keyword>
<dbReference type="FunFam" id="3.40.50.720:FF:000027">
    <property type="entry name" value="Trk system potassium transporter TrkA"/>
    <property type="match status" value="1"/>
</dbReference>
<dbReference type="AlphaFoldDB" id="A0A5C1NM14"/>
<organism evidence="10 11">
    <name type="scientific">Halomonas binhaiensis</name>
    <dbReference type="NCBI Taxonomy" id="2562282"/>
    <lineage>
        <taxon>Bacteria</taxon>
        <taxon>Pseudomonadati</taxon>
        <taxon>Pseudomonadota</taxon>
        <taxon>Gammaproteobacteria</taxon>
        <taxon>Oceanospirillales</taxon>
        <taxon>Halomonadaceae</taxon>
        <taxon>Halomonas</taxon>
    </lineage>
</organism>
<evidence type="ECO:0000256" key="6">
    <source>
        <dbReference type="ARBA" id="ARBA00023027"/>
    </source>
</evidence>
<feature type="domain" description="RCK N-terminal" evidence="8">
    <location>
        <begin position="231"/>
        <end position="347"/>
    </location>
</feature>
<evidence type="ECO:0000259" key="9">
    <source>
        <dbReference type="PROSITE" id="PS51202"/>
    </source>
</evidence>